<dbReference type="PANTHER" id="PTHR30468">
    <property type="entry name" value="ALPHA-KETOGLUTARATE-DEPENDENT SULFONATE DIOXYGENASE"/>
    <property type="match status" value="1"/>
</dbReference>
<evidence type="ECO:0000259" key="7">
    <source>
        <dbReference type="Pfam" id="PF02668"/>
    </source>
</evidence>
<evidence type="ECO:0000256" key="6">
    <source>
        <dbReference type="ARBA" id="ARBA00023004"/>
    </source>
</evidence>
<dbReference type="Gene3D" id="3.60.130.10">
    <property type="entry name" value="Clavaminate synthase-like"/>
    <property type="match status" value="1"/>
</dbReference>
<evidence type="ECO:0000256" key="4">
    <source>
        <dbReference type="ARBA" id="ARBA00022964"/>
    </source>
</evidence>
<gene>
    <name evidence="8" type="ORF">SAMN05444695_102281</name>
</gene>
<dbReference type="SUPFAM" id="SSF51197">
    <property type="entry name" value="Clavaminate synthase-like"/>
    <property type="match status" value="1"/>
</dbReference>
<comment type="similarity">
    <text evidence="2">Belongs to the TfdA dioxygenase family.</text>
</comment>
<dbReference type="EMBL" id="FNDN01000002">
    <property type="protein sequence ID" value="SDH56036.1"/>
    <property type="molecule type" value="Genomic_DNA"/>
</dbReference>
<accession>A0A1G8DEE5</accession>
<evidence type="ECO:0000256" key="5">
    <source>
        <dbReference type="ARBA" id="ARBA00023002"/>
    </source>
</evidence>
<dbReference type="Proteomes" id="UP000183263">
    <property type="component" value="Unassembled WGS sequence"/>
</dbReference>
<dbReference type="GO" id="GO:0016706">
    <property type="term" value="F:2-oxoglutarate-dependent dioxygenase activity"/>
    <property type="evidence" value="ECO:0007669"/>
    <property type="project" value="TreeGrafter"/>
</dbReference>
<proteinExistence type="inferred from homology"/>
<organism evidence="8 9">
    <name type="scientific">Rhodococcus triatomae</name>
    <dbReference type="NCBI Taxonomy" id="300028"/>
    <lineage>
        <taxon>Bacteria</taxon>
        <taxon>Bacillati</taxon>
        <taxon>Actinomycetota</taxon>
        <taxon>Actinomycetes</taxon>
        <taxon>Mycobacteriales</taxon>
        <taxon>Nocardiaceae</taxon>
        <taxon>Rhodococcus</taxon>
    </lineage>
</organism>
<dbReference type="AlphaFoldDB" id="A0A1G8DEE5"/>
<feature type="domain" description="TauD/TfdA-like" evidence="7">
    <location>
        <begin position="28"/>
        <end position="286"/>
    </location>
</feature>
<evidence type="ECO:0000256" key="3">
    <source>
        <dbReference type="ARBA" id="ARBA00022723"/>
    </source>
</evidence>
<dbReference type="RefSeq" id="WP_072737664.1">
    <property type="nucleotide sequence ID" value="NZ_CP048813.1"/>
</dbReference>
<keyword evidence="9" id="KW-1185">Reference proteome</keyword>
<keyword evidence="3" id="KW-0479">Metal-binding</keyword>
<reference evidence="8 9" key="1">
    <citation type="submission" date="2016-10" db="EMBL/GenBank/DDBJ databases">
        <authorList>
            <person name="de Groot N.N."/>
        </authorList>
    </citation>
    <scope>NUCLEOTIDE SEQUENCE [LARGE SCALE GENOMIC DNA]</scope>
    <source>
        <strain evidence="8 9">DSM 44892</strain>
    </source>
</reference>
<keyword evidence="4 8" id="KW-0223">Dioxygenase</keyword>
<dbReference type="PANTHER" id="PTHR30468:SF5">
    <property type="entry name" value="ALPHA-KETOGLUTARATE-DEPENDENT SULFATE ESTER DIOXYGENASE"/>
    <property type="match status" value="1"/>
</dbReference>
<dbReference type="InterPro" id="IPR003819">
    <property type="entry name" value="TauD/TfdA-like"/>
</dbReference>
<dbReference type="GO" id="GO:0005737">
    <property type="term" value="C:cytoplasm"/>
    <property type="evidence" value="ECO:0007669"/>
    <property type="project" value="TreeGrafter"/>
</dbReference>
<dbReference type="Pfam" id="PF02668">
    <property type="entry name" value="TauD"/>
    <property type="match status" value="1"/>
</dbReference>
<keyword evidence="5" id="KW-0560">Oxidoreductase</keyword>
<dbReference type="InterPro" id="IPR042098">
    <property type="entry name" value="TauD-like_sf"/>
</dbReference>
<sequence>MTTLEQRPDTAEDIYAAGGITVAKHGHHLGAVIGGITLSGDISDETASAIRYALAANKVIFFRDQHHLTDEIQYAFAGRLGSQTTTHPTLRSDDNKTLVLEAAASSWHTDVTFIDRIPKASILRAVTVPEYGGATTWASTTAAYEQLPDALKALVENLWAVHSNEYDYAEVANTIRDKVQDAARREKYLNEFTRTVFETEHPVVRVHPETGEKTLLLGHFVKEFVGFKPSETTALFQLLQNRITKLENTVRWAWQPGDVAIWDNRATQHYGISDYGTNPRKIHRTTLAGDVPVDVRGASSRIRKGDAAHFSVIEEPQRLPGFAAN</sequence>
<protein>
    <submittedName>
        <fullName evidence="8">Taurine dioxygenase</fullName>
    </submittedName>
</protein>
<evidence type="ECO:0000313" key="9">
    <source>
        <dbReference type="Proteomes" id="UP000183263"/>
    </source>
</evidence>
<dbReference type="OrthoDB" id="581608at2"/>
<evidence type="ECO:0000313" key="8">
    <source>
        <dbReference type="EMBL" id="SDH56036.1"/>
    </source>
</evidence>
<keyword evidence="6" id="KW-0408">Iron</keyword>
<name>A0A1G8DEE5_9NOCA</name>
<comment type="cofactor">
    <cofactor evidence="1">
        <name>Fe(2+)</name>
        <dbReference type="ChEBI" id="CHEBI:29033"/>
    </cofactor>
</comment>
<dbReference type="InterPro" id="IPR051323">
    <property type="entry name" value="AtsK-like"/>
</dbReference>
<evidence type="ECO:0000256" key="1">
    <source>
        <dbReference type="ARBA" id="ARBA00001954"/>
    </source>
</evidence>
<evidence type="ECO:0000256" key="2">
    <source>
        <dbReference type="ARBA" id="ARBA00005896"/>
    </source>
</evidence>
<dbReference type="GO" id="GO:0046872">
    <property type="term" value="F:metal ion binding"/>
    <property type="evidence" value="ECO:0007669"/>
    <property type="project" value="UniProtKB-KW"/>
</dbReference>